<dbReference type="Pfam" id="PF25237">
    <property type="entry name" value="MSL2_3"/>
    <property type="match status" value="1"/>
</dbReference>
<evidence type="ECO:0000313" key="14">
    <source>
        <dbReference type="Proteomes" id="UP001153076"/>
    </source>
</evidence>
<organism evidence="13 14">
    <name type="scientific">Carnegiea gigantea</name>
    <dbReference type="NCBI Taxonomy" id="171969"/>
    <lineage>
        <taxon>Eukaryota</taxon>
        <taxon>Viridiplantae</taxon>
        <taxon>Streptophyta</taxon>
        <taxon>Embryophyta</taxon>
        <taxon>Tracheophyta</taxon>
        <taxon>Spermatophyta</taxon>
        <taxon>Magnoliopsida</taxon>
        <taxon>eudicotyledons</taxon>
        <taxon>Gunneridae</taxon>
        <taxon>Pentapetalae</taxon>
        <taxon>Caryophyllales</taxon>
        <taxon>Cactineae</taxon>
        <taxon>Cactaceae</taxon>
        <taxon>Cactoideae</taxon>
        <taxon>Echinocereeae</taxon>
        <taxon>Carnegiea</taxon>
    </lineage>
</organism>
<dbReference type="Gene3D" id="2.30.30.60">
    <property type="match status" value="1"/>
</dbReference>
<dbReference type="PANTHER" id="PTHR43634">
    <property type="entry name" value="OW CONDUCTANCE MECHANOSENSITIVE CHANNEL"/>
    <property type="match status" value="1"/>
</dbReference>
<feature type="transmembrane region" description="Helical" evidence="9">
    <location>
        <begin position="244"/>
        <end position="262"/>
    </location>
</feature>
<dbReference type="InterPro" id="IPR006685">
    <property type="entry name" value="MscS_channel_2nd"/>
</dbReference>
<name>A0A9Q1KL71_9CARY</name>
<keyword evidence="4 9" id="KW-1133">Transmembrane helix</keyword>
<gene>
    <name evidence="13" type="ORF">Cgig2_029164</name>
</gene>
<sequence length="870" mass="96076">MKLLAKSYNPIYNCGFPLSSVYLCAKILTLSFYLFFWFGTYILLILGISVENAIILWFPIFFGLFVWFLLFVFIRRTLNNPVSHSGANDTANNADCRRVSLLSNPIALLSIWGRRRRAYSLEFVIIERLLILPPVMALAGSLQFSPLLGVCRNREPGKHLKYVAGRANQHLWATALSSCASRQDLWSCVVSAGINRPICSLPHRCNVLRCHSFMFFGQNITIPTMKTSTVALTRSCNALQGSSLVTKLVPAVGIILFALWGLRPLMRMSRNLLLHVSLPSPTLYRFSCFLVEKNRQQLGEKYNKLCCDFISATYTAVDWCNSYLQVILSGAPSPKILKALDPIAMPTEASQLVKQRLLTFVKSLSTVLAFAYCLSSAIQQVQRFLMETNDPTDARNLGFQFAGKALYTAVWVAAFSLFMELLGFSTQKWLTAGGLGTVLLTLAGREIFTNFLSSAMIHATRPFVVNDWIQTKIEGYEVSGFVEHVGWWSPTIIRGEDREAVHIPNHKFTVNVVRNLSQKTHWRIKTHLAISHLDVGKINSIVADMRKVLAKNPQIEQQRLHRRVFLENIDPENQALLTSHFEEYLCVKEAVLLDLLRVIRHHRARLATPIRTIQKVYDDVDLDSISFPDTIFSRAGPASRRQLLLLEPSHKINGEDKSKSQARSVRTSGEQESGSTGQTSSTSKADNKVRGSSTRELNTKESSRSGNKDEEKVAETLNAESTDENKAVGASKLNPKSDGKATAKSVATPSSKSESSAADSTPSDLKPSGLAPGGSVSKNSESHGVNEKSSGSVSGSHSKQAEKLVSESPKSAPASLEENIVLGVALEGSKRTLPIEEELDSPPTSAEAKELATRGNGHGNSSSQKDEKDK</sequence>
<evidence type="ECO:0000259" key="10">
    <source>
        <dbReference type="Pfam" id="PF00924"/>
    </source>
</evidence>
<comment type="subcellular location">
    <subcellularLocation>
        <location evidence="1">Membrane</location>
        <topology evidence="1">Multi-pass membrane protein</topology>
    </subcellularLocation>
</comment>
<feature type="compositionally biased region" description="Basic and acidic residues" evidence="8">
    <location>
        <begin position="648"/>
        <end position="659"/>
    </location>
</feature>
<feature type="domain" description="Mechanosensitive ion channel protein 2/3 C-terminal" evidence="11">
    <location>
        <begin position="522"/>
        <end position="600"/>
    </location>
</feature>
<feature type="compositionally biased region" description="Low complexity" evidence="8">
    <location>
        <begin position="667"/>
        <end position="683"/>
    </location>
</feature>
<keyword evidence="5" id="KW-0406">Ion transport</keyword>
<dbReference type="PANTHER" id="PTHR43634:SF2">
    <property type="entry name" value="LOW CONDUCTANCE MECHANOSENSITIVE CHANNEL YNAI"/>
    <property type="match status" value="1"/>
</dbReference>
<dbReference type="Proteomes" id="UP001153076">
    <property type="component" value="Unassembled WGS sequence"/>
</dbReference>
<dbReference type="OrthoDB" id="1676006at2759"/>
<evidence type="ECO:0000256" key="1">
    <source>
        <dbReference type="ARBA" id="ARBA00004141"/>
    </source>
</evidence>
<keyword evidence="3 9" id="KW-0812">Transmembrane</keyword>
<comment type="caution">
    <text evidence="13">The sequence shown here is derived from an EMBL/GenBank/DDBJ whole genome shotgun (WGS) entry which is preliminary data.</text>
</comment>
<evidence type="ECO:0000256" key="4">
    <source>
        <dbReference type="ARBA" id="ARBA00022989"/>
    </source>
</evidence>
<feature type="compositionally biased region" description="Basic and acidic residues" evidence="8">
    <location>
        <begin position="697"/>
        <end position="714"/>
    </location>
</feature>
<evidence type="ECO:0000256" key="9">
    <source>
        <dbReference type="SAM" id="Phobius"/>
    </source>
</evidence>
<protein>
    <submittedName>
        <fullName evidence="13">Uncharacterized protein</fullName>
    </submittedName>
</protein>
<dbReference type="Gene3D" id="1.10.287.1260">
    <property type="match status" value="1"/>
</dbReference>
<feature type="compositionally biased region" description="Low complexity" evidence="8">
    <location>
        <begin position="789"/>
        <end position="798"/>
    </location>
</feature>
<feature type="compositionally biased region" description="Low complexity" evidence="8">
    <location>
        <begin position="744"/>
        <end position="764"/>
    </location>
</feature>
<dbReference type="GO" id="GO:0034220">
    <property type="term" value="P:monoatomic ion transmembrane transport"/>
    <property type="evidence" value="ECO:0007669"/>
    <property type="project" value="UniProtKB-KW"/>
</dbReference>
<evidence type="ECO:0000259" key="11">
    <source>
        <dbReference type="Pfam" id="PF24956"/>
    </source>
</evidence>
<evidence type="ECO:0000256" key="7">
    <source>
        <dbReference type="ARBA" id="ARBA00023303"/>
    </source>
</evidence>
<dbReference type="InterPro" id="IPR010920">
    <property type="entry name" value="LSM_dom_sf"/>
</dbReference>
<keyword evidence="5" id="KW-0813">Transport</keyword>
<evidence type="ECO:0000256" key="8">
    <source>
        <dbReference type="SAM" id="MobiDB-lite"/>
    </source>
</evidence>
<accession>A0A9Q1KL71</accession>
<dbReference type="Pfam" id="PF24956">
    <property type="entry name" value="Msl2-3_C"/>
    <property type="match status" value="1"/>
</dbReference>
<keyword evidence="7" id="KW-0407">Ion channel</keyword>
<evidence type="ECO:0000256" key="3">
    <source>
        <dbReference type="ARBA" id="ARBA00022692"/>
    </source>
</evidence>
<dbReference type="InterPro" id="IPR023408">
    <property type="entry name" value="MscS_beta-dom_sf"/>
</dbReference>
<dbReference type="EMBL" id="JAKOGI010000082">
    <property type="protein sequence ID" value="KAJ8444970.1"/>
    <property type="molecule type" value="Genomic_DNA"/>
</dbReference>
<feature type="transmembrane region" description="Helical" evidence="9">
    <location>
        <begin position="21"/>
        <end position="48"/>
    </location>
</feature>
<reference evidence="13" key="1">
    <citation type="submission" date="2022-04" db="EMBL/GenBank/DDBJ databases">
        <title>Carnegiea gigantea Genome sequencing and assembly v2.</title>
        <authorList>
            <person name="Copetti D."/>
            <person name="Sanderson M.J."/>
            <person name="Burquez A."/>
            <person name="Wojciechowski M.F."/>
        </authorList>
    </citation>
    <scope>NUCLEOTIDE SEQUENCE</scope>
    <source>
        <strain evidence="13">SGP5-SGP5p</strain>
        <tissue evidence="13">Aerial part</tissue>
    </source>
</reference>
<feature type="region of interest" description="Disordered" evidence="8">
    <location>
        <begin position="647"/>
        <end position="870"/>
    </location>
</feature>
<feature type="domain" description="Mechanosensitive channel protein 2/3 transmembrane" evidence="12">
    <location>
        <begin position="320"/>
        <end position="445"/>
    </location>
</feature>
<dbReference type="InterPro" id="IPR056876">
    <property type="entry name" value="Msl2-3_C"/>
</dbReference>
<evidence type="ECO:0000259" key="12">
    <source>
        <dbReference type="Pfam" id="PF25237"/>
    </source>
</evidence>
<dbReference type="InterPro" id="IPR057483">
    <property type="entry name" value="MSL2/3_TM_dom"/>
</dbReference>
<dbReference type="AlphaFoldDB" id="A0A9Q1KL71"/>
<dbReference type="Pfam" id="PF00924">
    <property type="entry name" value="MS_channel_2nd"/>
    <property type="match status" value="1"/>
</dbReference>
<dbReference type="GO" id="GO:0016020">
    <property type="term" value="C:membrane"/>
    <property type="evidence" value="ECO:0007669"/>
    <property type="project" value="UniProtKB-SubCell"/>
</dbReference>
<evidence type="ECO:0000313" key="13">
    <source>
        <dbReference type="EMBL" id="KAJ8444970.1"/>
    </source>
</evidence>
<comment type="similarity">
    <text evidence="2">Belongs to the MscS (TC 1.A.23) family.</text>
</comment>
<dbReference type="SUPFAM" id="SSF50182">
    <property type="entry name" value="Sm-like ribonucleoproteins"/>
    <property type="match status" value="1"/>
</dbReference>
<evidence type="ECO:0000256" key="6">
    <source>
        <dbReference type="ARBA" id="ARBA00023136"/>
    </source>
</evidence>
<keyword evidence="14" id="KW-1185">Reference proteome</keyword>
<dbReference type="InterPro" id="IPR045042">
    <property type="entry name" value="YnaI-like"/>
</dbReference>
<evidence type="ECO:0000256" key="5">
    <source>
        <dbReference type="ARBA" id="ARBA00023065"/>
    </source>
</evidence>
<feature type="transmembrane region" description="Helical" evidence="9">
    <location>
        <begin position="54"/>
        <end position="74"/>
    </location>
</feature>
<proteinExistence type="inferred from homology"/>
<evidence type="ECO:0000256" key="2">
    <source>
        <dbReference type="ARBA" id="ARBA00008017"/>
    </source>
</evidence>
<keyword evidence="6 9" id="KW-0472">Membrane</keyword>
<feature type="domain" description="Mechanosensitive ion channel MscS" evidence="10">
    <location>
        <begin position="447"/>
        <end position="517"/>
    </location>
</feature>